<accession>I7BAJ0</accession>
<organism evidence="1 2">
    <name type="scientific">Mycoplasma haematolamae (strain Purdue)</name>
    <dbReference type="NCBI Taxonomy" id="1212765"/>
    <lineage>
        <taxon>Bacteria</taxon>
        <taxon>Bacillati</taxon>
        <taxon>Mycoplasmatota</taxon>
        <taxon>Mollicutes</taxon>
        <taxon>Mycoplasmataceae</taxon>
        <taxon>Mycoplasma</taxon>
    </lineage>
</organism>
<dbReference type="HOGENOM" id="CLU_2602231_0_0_14"/>
<reference evidence="2" key="2">
    <citation type="submission" date="2012-07" db="EMBL/GenBank/DDBJ databases">
        <title>Complete genome sequence of 'Candidatus Mycoplasma haemolamae'.</title>
        <authorList>
            <person name="Guimaraes A.M.S."/>
            <person name="Toth B."/>
            <person name="Santos A.P."/>
            <person name="Nascimento N.C."/>
            <person name="Sojka J.E."/>
            <person name="Messick J.B."/>
        </authorList>
    </citation>
    <scope>NUCLEOTIDE SEQUENCE [LARGE SCALE GENOMIC DNA]</scope>
    <source>
        <strain evidence="2">Purdue</strain>
    </source>
</reference>
<dbReference type="PATRIC" id="fig|1212765.3.peg.845"/>
<dbReference type="Proteomes" id="UP000006502">
    <property type="component" value="Chromosome"/>
</dbReference>
<dbReference type="KEGG" id="mhl:MHLP_03725"/>
<dbReference type="AlphaFoldDB" id="I7BAJ0"/>
<keyword evidence="2" id="KW-1185">Reference proteome</keyword>
<evidence type="ECO:0000313" key="2">
    <source>
        <dbReference type="Proteomes" id="UP000006502"/>
    </source>
</evidence>
<reference evidence="1 2" key="1">
    <citation type="journal article" date="2012" name="J. Bacteriol.">
        <title>Genome Sequence of "Candidatus Mycoplasma haemolamae" Strain Purdue, a Red Blood Cell Pathogen of Alpacas (Vicugna pacos) and Llamas (Lama glama).</title>
        <authorList>
            <person name="Guimaraes A.M."/>
            <person name="Toth B."/>
            <person name="Santos A.P."/>
            <person name="do Nascimento N.C."/>
            <person name="Kritchevsky J.E."/>
            <person name="Messick J.B."/>
        </authorList>
    </citation>
    <scope>NUCLEOTIDE SEQUENCE [LARGE SCALE GENOMIC DNA]</scope>
    <source>
        <strain evidence="1 2">Purdue</strain>
    </source>
</reference>
<gene>
    <name evidence="1" type="ordered locus">MHLP_03725</name>
</gene>
<sequence>MALSSLWLKGLSQQGKIYLATSSLALGVGVTGTLAVDRTRESIWSGVSYVGSYIPGLLGKAFEVSSAPPHPSHQFWWHS</sequence>
<protein>
    <submittedName>
        <fullName evidence="1">Uncharacterized protein</fullName>
    </submittedName>
</protein>
<dbReference type="STRING" id="1212765.MHLP_03725"/>
<name>I7BAJ0_MYCHA</name>
<evidence type="ECO:0000313" key="1">
    <source>
        <dbReference type="EMBL" id="AFO52325.1"/>
    </source>
</evidence>
<dbReference type="EMBL" id="CP003731">
    <property type="protein sequence ID" value="AFO52325.1"/>
    <property type="molecule type" value="Genomic_DNA"/>
</dbReference>
<proteinExistence type="predicted"/>